<dbReference type="Pfam" id="PF14534">
    <property type="entry name" value="DUF4440"/>
    <property type="match status" value="1"/>
</dbReference>
<dbReference type="Gene3D" id="3.10.450.50">
    <property type="match status" value="1"/>
</dbReference>
<protein>
    <submittedName>
        <fullName evidence="2">DUF4440 domain-containing protein</fullName>
    </submittedName>
</protein>
<gene>
    <name evidence="2" type="ORF">P5G52_13460</name>
</gene>
<dbReference type="Proteomes" id="UP001174209">
    <property type="component" value="Unassembled WGS sequence"/>
</dbReference>
<reference evidence="2" key="1">
    <citation type="submission" date="2023-06" db="EMBL/GenBank/DDBJ databases">
        <title>MT1 and MT2 Draft Genomes of Novel Species.</title>
        <authorList>
            <person name="Venkateswaran K."/>
        </authorList>
    </citation>
    <scope>NUCLEOTIDE SEQUENCE</scope>
    <source>
        <strain evidence="2">IIF3SC-B10</strain>
    </source>
</reference>
<name>A0ABT8K360_9MICC</name>
<evidence type="ECO:0000313" key="3">
    <source>
        <dbReference type="Proteomes" id="UP001174209"/>
    </source>
</evidence>
<evidence type="ECO:0000313" key="2">
    <source>
        <dbReference type="EMBL" id="MDN4611871.1"/>
    </source>
</evidence>
<dbReference type="EMBL" id="JAROCG010000001">
    <property type="protein sequence ID" value="MDN4611871.1"/>
    <property type="molecule type" value="Genomic_DNA"/>
</dbReference>
<dbReference type="InterPro" id="IPR027843">
    <property type="entry name" value="DUF4440"/>
</dbReference>
<feature type="domain" description="DUF4440" evidence="1">
    <location>
        <begin position="9"/>
        <end position="86"/>
    </location>
</feature>
<organism evidence="2 3">
    <name type="scientific">Arthrobacter burdickii</name>
    <dbReference type="NCBI Taxonomy" id="3035920"/>
    <lineage>
        <taxon>Bacteria</taxon>
        <taxon>Bacillati</taxon>
        <taxon>Actinomycetota</taxon>
        <taxon>Actinomycetes</taxon>
        <taxon>Micrococcales</taxon>
        <taxon>Micrococcaceae</taxon>
        <taxon>Arthrobacter</taxon>
    </lineage>
</organism>
<proteinExistence type="predicted"/>
<comment type="caution">
    <text evidence="2">The sequence shown here is derived from an EMBL/GenBank/DDBJ whole genome shotgun (WGS) entry which is preliminary data.</text>
</comment>
<dbReference type="SUPFAM" id="SSF54427">
    <property type="entry name" value="NTF2-like"/>
    <property type="match status" value="1"/>
</dbReference>
<dbReference type="InterPro" id="IPR032710">
    <property type="entry name" value="NTF2-like_dom_sf"/>
</dbReference>
<dbReference type="RefSeq" id="WP_301228156.1">
    <property type="nucleotide sequence ID" value="NZ_JAROCG010000001.1"/>
</dbReference>
<accession>A0ABT8K360</accession>
<evidence type="ECO:0000259" key="1">
    <source>
        <dbReference type="Pfam" id="PF14534"/>
    </source>
</evidence>
<keyword evidence="3" id="KW-1185">Reference proteome</keyword>
<sequence length="111" mass="12944">MTLPRRETVLRFMRAFHQQERDVAESMMADDFVFTSPQDDHIDKRAWLERCFPSADHFDGPARTLQIIDVDGLVLHRYEYDVAGRTYRNMEAIRVQVGMVCEVEVYFGGAV</sequence>